<dbReference type="Proteomes" id="UP000197424">
    <property type="component" value="Chromosome"/>
</dbReference>
<evidence type="ECO:0000313" key="8">
    <source>
        <dbReference type="Proteomes" id="UP000197424"/>
    </source>
</evidence>
<dbReference type="GO" id="GO:0008234">
    <property type="term" value="F:cysteine-type peptidase activity"/>
    <property type="evidence" value="ECO:0007669"/>
    <property type="project" value="UniProtKB-KW"/>
</dbReference>
<dbReference type="InterPro" id="IPR051202">
    <property type="entry name" value="Peptidase_C40"/>
</dbReference>
<feature type="signal peptide" evidence="5">
    <location>
        <begin position="1"/>
        <end position="19"/>
    </location>
</feature>
<keyword evidence="2" id="KW-0645">Protease</keyword>
<sequence>MTLTTPRTTVLLLAALLLAACSTTPPPRTGSWKPDRSLARIQASGDAREVVMVALGLLDVGYQFGGKNPEAGLDCSGMAAFIYRNAIGVSLPHNAAEIANRTRPVNKNELQAGDMVFFNTMNRPYSHMGVYLGDGKFIHAPRTNSTVRVDSLDNRYFASRFDGGRTVFR</sequence>
<gene>
    <name evidence="7" type="ORF">LHGZ1_2178</name>
</gene>
<name>A0A248LKG8_9NEIS</name>
<dbReference type="PANTHER" id="PTHR47053">
    <property type="entry name" value="MUREIN DD-ENDOPEPTIDASE MEPH-RELATED"/>
    <property type="match status" value="1"/>
</dbReference>
<feature type="chain" id="PRO_5012377034" evidence="5">
    <location>
        <begin position="20"/>
        <end position="169"/>
    </location>
</feature>
<organism evidence="7 8">
    <name type="scientific">Laribacter hongkongensis</name>
    <dbReference type="NCBI Taxonomy" id="168471"/>
    <lineage>
        <taxon>Bacteria</taxon>
        <taxon>Pseudomonadati</taxon>
        <taxon>Pseudomonadota</taxon>
        <taxon>Betaproteobacteria</taxon>
        <taxon>Neisseriales</taxon>
        <taxon>Aquaspirillaceae</taxon>
        <taxon>Laribacter</taxon>
    </lineage>
</organism>
<dbReference type="PROSITE" id="PS51257">
    <property type="entry name" value="PROKAR_LIPOPROTEIN"/>
    <property type="match status" value="1"/>
</dbReference>
<evidence type="ECO:0000313" key="7">
    <source>
        <dbReference type="EMBL" id="ASJ25009.1"/>
    </source>
</evidence>
<feature type="domain" description="NlpC/P60" evidence="6">
    <location>
        <begin position="44"/>
        <end position="168"/>
    </location>
</feature>
<protein>
    <submittedName>
        <fullName evidence="7">NLPC_P60 domain containing protein</fullName>
    </submittedName>
</protein>
<dbReference type="PROSITE" id="PS51935">
    <property type="entry name" value="NLPC_P60"/>
    <property type="match status" value="1"/>
</dbReference>
<evidence type="ECO:0000256" key="4">
    <source>
        <dbReference type="ARBA" id="ARBA00022807"/>
    </source>
</evidence>
<dbReference type="RefSeq" id="WP_172622962.1">
    <property type="nucleotide sequence ID" value="NZ_CP022115.1"/>
</dbReference>
<keyword evidence="3" id="KW-0378">Hydrolase</keyword>
<evidence type="ECO:0000256" key="5">
    <source>
        <dbReference type="SAM" id="SignalP"/>
    </source>
</evidence>
<dbReference type="Gene3D" id="3.90.1720.10">
    <property type="entry name" value="endopeptidase domain like (from Nostoc punctiforme)"/>
    <property type="match status" value="1"/>
</dbReference>
<dbReference type="InterPro" id="IPR038765">
    <property type="entry name" value="Papain-like_cys_pep_sf"/>
</dbReference>
<dbReference type="AlphaFoldDB" id="A0A248LKG8"/>
<keyword evidence="4" id="KW-0788">Thiol protease</keyword>
<accession>A0A248LKG8</accession>
<evidence type="ECO:0000256" key="3">
    <source>
        <dbReference type="ARBA" id="ARBA00022801"/>
    </source>
</evidence>
<evidence type="ECO:0000256" key="2">
    <source>
        <dbReference type="ARBA" id="ARBA00022670"/>
    </source>
</evidence>
<dbReference type="PANTHER" id="PTHR47053:SF1">
    <property type="entry name" value="MUREIN DD-ENDOPEPTIDASE MEPH-RELATED"/>
    <property type="match status" value="1"/>
</dbReference>
<reference evidence="8" key="1">
    <citation type="submission" date="2017-06" db="EMBL/GenBank/DDBJ databases">
        <title>Whole genome sequence of Laribacter hongkongensis LHGZ1.</title>
        <authorList>
            <person name="Chen D."/>
            <person name="Wu H."/>
            <person name="Chen J."/>
        </authorList>
    </citation>
    <scope>NUCLEOTIDE SEQUENCE [LARGE SCALE GENOMIC DNA]</scope>
    <source>
        <strain evidence="8">LHGZ1</strain>
    </source>
</reference>
<dbReference type="GO" id="GO:0006508">
    <property type="term" value="P:proteolysis"/>
    <property type="evidence" value="ECO:0007669"/>
    <property type="project" value="UniProtKB-KW"/>
</dbReference>
<dbReference type="Pfam" id="PF00877">
    <property type="entry name" value="NLPC_P60"/>
    <property type="match status" value="1"/>
</dbReference>
<dbReference type="InterPro" id="IPR000064">
    <property type="entry name" value="NLP_P60_dom"/>
</dbReference>
<evidence type="ECO:0000259" key="6">
    <source>
        <dbReference type="PROSITE" id="PS51935"/>
    </source>
</evidence>
<proteinExistence type="inferred from homology"/>
<evidence type="ECO:0000256" key="1">
    <source>
        <dbReference type="ARBA" id="ARBA00007074"/>
    </source>
</evidence>
<comment type="similarity">
    <text evidence="1">Belongs to the peptidase C40 family.</text>
</comment>
<dbReference type="SUPFAM" id="SSF54001">
    <property type="entry name" value="Cysteine proteinases"/>
    <property type="match status" value="1"/>
</dbReference>
<keyword evidence="5" id="KW-0732">Signal</keyword>
<dbReference type="EMBL" id="CP022115">
    <property type="protein sequence ID" value="ASJ25009.1"/>
    <property type="molecule type" value="Genomic_DNA"/>
</dbReference>